<dbReference type="InterPro" id="IPR004591">
    <property type="entry name" value="Rfa1"/>
</dbReference>
<dbReference type="Pfam" id="PF01336">
    <property type="entry name" value="tRNA_anti-codon"/>
    <property type="match status" value="1"/>
</dbReference>
<dbReference type="SUPFAM" id="SSF50249">
    <property type="entry name" value="Nucleic acid-binding proteins"/>
    <property type="match status" value="4"/>
</dbReference>
<comment type="function">
    <text evidence="9 11">As part of the heterotrimeric replication protein A complex (RPA/RP-A), binds and stabilizes single-stranded DNA intermediates, that form during DNA replication or upon DNA stress. It prevents their reannealing and in parallel, recruits and activates different proteins and complexes involved in DNA metabolism. Thereby, it plays an essential role both in DNA replication and the cellular response to DNA damage.</text>
</comment>
<dbReference type="InterPro" id="IPR031657">
    <property type="entry name" value="REPA_OB_2"/>
</dbReference>
<comment type="subunit">
    <text evidence="10 11">Component of the heterotrimeric canonical replication protein A complex (RPA).</text>
</comment>
<dbReference type="PANTHER" id="PTHR47165">
    <property type="entry name" value="OS03G0429900 PROTEIN"/>
    <property type="match status" value="1"/>
</dbReference>
<dbReference type="FunFam" id="2.40.50.140:FF:000041">
    <property type="entry name" value="Replication protein A subunit"/>
    <property type="match status" value="1"/>
</dbReference>
<dbReference type="GO" id="GO:0008270">
    <property type="term" value="F:zinc ion binding"/>
    <property type="evidence" value="ECO:0007669"/>
    <property type="project" value="UniProtKB-KW"/>
</dbReference>
<dbReference type="FunFam" id="2.40.50.140:FF:000064">
    <property type="entry name" value="Replication protein A subunit"/>
    <property type="match status" value="1"/>
</dbReference>
<evidence type="ECO:0000259" key="15">
    <source>
        <dbReference type="Pfam" id="PF16900"/>
    </source>
</evidence>
<dbReference type="GeneID" id="112463133"/>
<keyword evidence="3 11" id="KW-0235">DNA replication</keyword>
<keyword evidence="4 11" id="KW-0479">Metal-binding</keyword>
<evidence type="ECO:0000259" key="13">
    <source>
        <dbReference type="Pfam" id="PF04057"/>
    </source>
</evidence>
<dbReference type="PANTHER" id="PTHR47165:SF4">
    <property type="entry name" value="OS03G0429900 PROTEIN"/>
    <property type="match status" value="1"/>
</dbReference>
<dbReference type="Proteomes" id="UP000504618">
    <property type="component" value="Unplaced"/>
</dbReference>
<feature type="domain" description="OB" evidence="12">
    <location>
        <begin position="202"/>
        <end position="283"/>
    </location>
</feature>
<dbReference type="GO" id="GO:0003677">
    <property type="term" value="F:DNA binding"/>
    <property type="evidence" value="ECO:0007669"/>
    <property type="project" value="UniProtKB-KW"/>
</dbReference>
<dbReference type="Pfam" id="PF16900">
    <property type="entry name" value="REPA_OB_2"/>
    <property type="match status" value="1"/>
</dbReference>
<dbReference type="AlphaFoldDB" id="A0A6J1QWS1"/>
<dbReference type="Pfam" id="PF04057">
    <property type="entry name" value="Rep-A_N"/>
    <property type="match status" value="1"/>
</dbReference>
<dbReference type="InterPro" id="IPR013955">
    <property type="entry name" value="Rep_factor-A_C"/>
</dbReference>
<dbReference type="Pfam" id="PF08646">
    <property type="entry name" value="Rep_fac-A_C"/>
    <property type="match status" value="1"/>
</dbReference>
<evidence type="ECO:0000259" key="14">
    <source>
        <dbReference type="Pfam" id="PF08646"/>
    </source>
</evidence>
<dbReference type="GO" id="GO:0006260">
    <property type="term" value="P:DNA replication"/>
    <property type="evidence" value="ECO:0007669"/>
    <property type="project" value="UniProtKB-KW"/>
</dbReference>
<dbReference type="InterPro" id="IPR007199">
    <property type="entry name" value="Rep_factor-A_N"/>
</dbReference>
<evidence type="ECO:0000313" key="16">
    <source>
        <dbReference type="Proteomes" id="UP000504618"/>
    </source>
</evidence>
<gene>
    <name evidence="17" type="primary">LOC112463133</name>
</gene>
<evidence type="ECO:0000259" key="12">
    <source>
        <dbReference type="Pfam" id="PF01336"/>
    </source>
</evidence>
<sequence length="636" mass="71099">MYELTEEALERIMRGVDVEKPVLQILSIQKIVKPALKNDVVLDRYKLVVSDGQSATPYAMLATQLNTFITDERLTETTISSRILKYRVCSMNNSDEKRKVILILNIEVLVSGSEVGHRIGTPTTIMFNAATDAATTSTAASSSFPTTTIAFNAATDAAATCTAASSPFPTNGATERSFSTSSDSSHISTMPIAALTPYQNKWTIKARVTTKSSIRTWNNSRGKGKLFSMDLIDESAEIRCTAFREQCDKFYDLIKPRNVYYISRCTLKAANKQFNILKNDYELTMTATTEIVPCYKNCEDIPRLRYYPCPISEIENKEKDVLIDVLGVVTHVNDLQSLVQRSTGQALLKRDITIVDDSGTQLSSFVTAWTTLWVQQTEDFDGSATPIIAVKGARVSEYNGERTLSLMTSSVLVKDPDLPEAHRLRTWYTTVGHLETANAESRAGGSDDFNASLYTFEEMTAARLGETCTLSDSVAVVAIVDMFRTETAIYKACPVTGCRKLRDTSAGVFRCDKCNKDSSTFKYRLLLNMNLSDATGSRWVIAFGETAEKIIGRSAQELGEMQENANDAYMQVFDEMLFKKFLFTFRVTADVFQDELRQKYVCTSIAPVTYKTYVAHLINKVSRRVRHYYPEDMDVD</sequence>
<keyword evidence="5 11" id="KW-0863">Zinc-finger</keyword>
<comment type="similarity">
    <text evidence="2 11">Belongs to the replication factor A protein 1 family.</text>
</comment>
<dbReference type="GO" id="GO:0005634">
    <property type="term" value="C:nucleus"/>
    <property type="evidence" value="ECO:0007669"/>
    <property type="project" value="UniProtKB-SubCell"/>
</dbReference>
<evidence type="ECO:0000256" key="11">
    <source>
        <dbReference type="RuleBase" id="RU364130"/>
    </source>
</evidence>
<accession>A0A6J1QWS1</accession>
<evidence type="ECO:0000256" key="3">
    <source>
        <dbReference type="ARBA" id="ARBA00022705"/>
    </source>
</evidence>
<keyword evidence="7 11" id="KW-0238">DNA-binding</keyword>
<dbReference type="CDD" id="cd04476">
    <property type="entry name" value="RPA1_DBD_C"/>
    <property type="match status" value="1"/>
</dbReference>
<dbReference type="OrthoDB" id="1751331at2759"/>
<protein>
    <recommendedName>
        <fullName evidence="11">Replication protein A subunit</fullName>
    </recommendedName>
</protein>
<evidence type="ECO:0000256" key="6">
    <source>
        <dbReference type="ARBA" id="ARBA00022833"/>
    </source>
</evidence>
<evidence type="ECO:0000256" key="2">
    <source>
        <dbReference type="ARBA" id="ARBA00005690"/>
    </source>
</evidence>
<feature type="domain" description="Replication factor A C-terminal" evidence="14">
    <location>
        <begin position="475"/>
        <end position="617"/>
    </location>
</feature>
<name>A0A6J1QWS1_9HYME</name>
<evidence type="ECO:0000256" key="9">
    <source>
        <dbReference type="ARBA" id="ARBA00058595"/>
    </source>
</evidence>
<dbReference type="Gene3D" id="2.40.50.140">
    <property type="entry name" value="Nucleic acid-binding proteins"/>
    <property type="match status" value="4"/>
</dbReference>
<dbReference type="CDD" id="cd04474">
    <property type="entry name" value="RPA1_DBD_A"/>
    <property type="match status" value="1"/>
</dbReference>
<feature type="domain" description="Replication protein A OB" evidence="15">
    <location>
        <begin position="311"/>
        <end position="414"/>
    </location>
</feature>
<dbReference type="CDD" id="cd04475">
    <property type="entry name" value="RPA1_DBD_B"/>
    <property type="match status" value="1"/>
</dbReference>
<evidence type="ECO:0000256" key="1">
    <source>
        <dbReference type="ARBA" id="ARBA00004123"/>
    </source>
</evidence>
<dbReference type="InterPro" id="IPR047192">
    <property type="entry name" value="Euk_RPA1_DBD_C"/>
</dbReference>
<organism evidence="16 17">
    <name type="scientific">Temnothorax curvispinosus</name>
    <dbReference type="NCBI Taxonomy" id="300111"/>
    <lineage>
        <taxon>Eukaryota</taxon>
        <taxon>Metazoa</taxon>
        <taxon>Ecdysozoa</taxon>
        <taxon>Arthropoda</taxon>
        <taxon>Hexapoda</taxon>
        <taxon>Insecta</taxon>
        <taxon>Pterygota</taxon>
        <taxon>Neoptera</taxon>
        <taxon>Endopterygota</taxon>
        <taxon>Hymenoptera</taxon>
        <taxon>Apocrita</taxon>
        <taxon>Aculeata</taxon>
        <taxon>Formicoidea</taxon>
        <taxon>Formicidae</taxon>
        <taxon>Myrmicinae</taxon>
        <taxon>Temnothorax</taxon>
    </lineage>
</organism>
<dbReference type="FunFam" id="2.40.50.140:FF:000090">
    <property type="entry name" value="Replication protein A subunit"/>
    <property type="match status" value="1"/>
</dbReference>
<keyword evidence="8 11" id="KW-0539">Nucleus</keyword>
<dbReference type="GO" id="GO:0006281">
    <property type="term" value="P:DNA repair"/>
    <property type="evidence" value="ECO:0007669"/>
    <property type="project" value="InterPro"/>
</dbReference>
<proteinExistence type="inferred from homology"/>
<evidence type="ECO:0000313" key="17">
    <source>
        <dbReference type="RefSeq" id="XP_024885095.1"/>
    </source>
</evidence>
<evidence type="ECO:0000256" key="10">
    <source>
        <dbReference type="ARBA" id="ARBA00062035"/>
    </source>
</evidence>
<dbReference type="NCBIfam" id="TIGR00617">
    <property type="entry name" value="rpa1"/>
    <property type="match status" value="1"/>
</dbReference>
<keyword evidence="16" id="KW-1185">Reference proteome</keyword>
<evidence type="ECO:0000256" key="8">
    <source>
        <dbReference type="ARBA" id="ARBA00023242"/>
    </source>
</evidence>
<dbReference type="RefSeq" id="XP_024885095.1">
    <property type="nucleotide sequence ID" value="XM_025029327.1"/>
</dbReference>
<keyword evidence="6 11" id="KW-0862">Zinc</keyword>
<evidence type="ECO:0000256" key="5">
    <source>
        <dbReference type="ARBA" id="ARBA00022771"/>
    </source>
</evidence>
<evidence type="ECO:0000256" key="7">
    <source>
        <dbReference type="ARBA" id="ARBA00023125"/>
    </source>
</evidence>
<comment type="subcellular location">
    <subcellularLocation>
        <location evidence="1 11">Nucleus</location>
    </subcellularLocation>
</comment>
<evidence type="ECO:0000256" key="4">
    <source>
        <dbReference type="ARBA" id="ARBA00022723"/>
    </source>
</evidence>
<dbReference type="InterPro" id="IPR012340">
    <property type="entry name" value="NA-bd_OB-fold"/>
</dbReference>
<dbReference type="InterPro" id="IPR004365">
    <property type="entry name" value="NA-bd_OB_tRNA"/>
</dbReference>
<dbReference type="GO" id="GO:0006310">
    <property type="term" value="P:DNA recombination"/>
    <property type="evidence" value="ECO:0007669"/>
    <property type="project" value="InterPro"/>
</dbReference>
<feature type="domain" description="Replication factor-A protein 1 N-terminal" evidence="13">
    <location>
        <begin position="4"/>
        <end position="111"/>
    </location>
</feature>
<reference evidence="17" key="1">
    <citation type="submission" date="2025-08" db="UniProtKB">
        <authorList>
            <consortium name="RefSeq"/>
        </authorList>
    </citation>
    <scope>IDENTIFICATION</scope>
    <source>
        <tissue evidence="17">Whole body</tissue>
    </source>
</reference>